<dbReference type="RefSeq" id="WP_160799286.1">
    <property type="nucleotide sequence ID" value="NZ_WUUL01000001.1"/>
</dbReference>
<dbReference type="Proteomes" id="UP000430692">
    <property type="component" value="Unassembled WGS sequence"/>
</dbReference>
<sequence>MISAIAEFEQEKTSRWNLLREEGGNKGCWKQKNNICDTTNRSGTLTIKLLHAEKTQLEETAMEIKGANCDIFAPPNKANERRIFLISERALLLV</sequence>
<organism evidence="1 2">
    <name type="scientific">Shimazuella alba</name>
    <dbReference type="NCBI Taxonomy" id="2690964"/>
    <lineage>
        <taxon>Bacteria</taxon>
        <taxon>Bacillati</taxon>
        <taxon>Bacillota</taxon>
        <taxon>Bacilli</taxon>
        <taxon>Bacillales</taxon>
        <taxon>Thermoactinomycetaceae</taxon>
        <taxon>Shimazuella</taxon>
    </lineage>
</organism>
<dbReference type="AlphaFoldDB" id="A0A6I4VKY3"/>
<evidence type="ECO:0000313" key="1">
    <source>
        <dbReference type="EMBL" id="MXQ52239.1"/>
    </source>
</evidence>
<proteinExistence type="predicted"/>
<comment type="caution">
    <text evidence="1">The sequence shown here is derived from an EMBL/GenBank/DDBJ whole genome shotgun (WGS) entry which is preliminary data.</text>
</comment>
<dbReference type="EMBL" id="WUUL01000001">
    <property type="protein sequence ID" value="MXQ52239.1"/>
    <property type="molecule type" value="Genomic_DNA"/>
</dbReference>
<name>A0A6I4VKY3_9BACL</name>
<protein>
    <submittedName>
        <fullName evidence="1">Uncharacterized protein</fullName>
    </submittedName>
</protein>
<gene>
    <name evidence="1" type="ORF">GSM42_00430</name>
</gene>
<reference evidence="1 2" key="1">
    <citation type="submission" date="2019-12" db="EMBL/GenBank/DDBJ databases">
        <title>Whole-genome analyses of novel actinobacteria.</title>
        <authorList>
            <person name="Sahin N."/>
            <person name="Saygin H."/>
        </authorList>
    </citation>
    <scope>NUCLEOTIDE SEQUENCE [LARGE SCALE GENOMIC DNA]</scope>
    <source>
        <strain evidence="1 2">KC615</strain>
    </source>
</reference>
<keyword evidence="2" id="KW-1185">Reference proteome</keyword>
<evidence type="ECO:0000313" key="2">
    <source>
        <dbReference type="Proteomes" id="UP000430692"/>
    </source>
</evidence>
<accession>A0A6I4VKY3</accession>